<reference evidence="1" key="1">
    <citation type="journal article" date="2021" name="Proc. Natl. Acad. Sci. U.S.A.">
        <title>A Catalog of Tens of Thousands of Viruses from Human Metagenomes Reveals Hidden Associations with Chronic Diseases.</title>
        <authorList>
            <person name="Tisza M.J."/>
            <person name="Buck C.B."/>
        </authorList>
    </citation>
    <scope>NUCLEOTIDE SEQUENCE</scope>
    <source>
        <strain evidence="1">CtxS04</strain>
    </source>
</reference>
<proteinExistence type="predicted"/>
<sequence length="72" mass="7931">MARLTYQDADGSWGLHGVSWDQLAALPPRVYGALVKLRDLEARMETEAGEAPAEIEEGGASSWLKQRFARVT</sequence>
<name>A0A8S5LH91_9CAUD</name>
<accession>A0A8S5LH91</accession>
<evidence type="ECO:0000313" key="1">
    <source>
        <dbReference type="EMBL" id="DAD69366.1"/>
    </source>
</evidence>
<dbReference type="EMBL" id="BK014719">
    <property type="protein sequence ID" value="DAD69366.1"/>
    <property type="molecule type" value="Genomic_DNA"/>
</dbReference>
<protein>
    <submittedName>
        <fullName evidence="1">Uncharacterized protein</fullName>
    </submittedName>
</protein>
<organism evidence="1">
    <name type="scientific">Siphoviridae sp. ctxS04</name>
    <dbReference type="NCBI Taxonomy" id="2823610"/>
    <lineage>
        <taxon>Viruses</taxon>
        <taxon>Duplodnaviria</taxon>
        <taxon>Heunggongvirae</taxon>
        <taxon>Uroviricota</taxon>
        <taxon>Caudoviricetes</taxon>
    </lineage>
</organism>